<dbReference type="InterPro" id="IPR011009">
    <property type="entry name" value="Kinase-like_dom_sf"/>
</dbReference>
<keyword evidence="2" id="KW-1185">Reference proteome</keyword>
<dbReference type="PANTHER" id="PTHR21310">
    <property type="entry name" value="AMINOGLYCOSIDE PHOSPHOTRANSFERASE-RELATED-RELATED"/>
    <property type="match status" value="1"/>
</dbReference>
<accession>A0A1Y2LRK5</accession>
<name>A0A1Y2LRK5_EPING</name>
<gene>
    <name evidence="1" type="ORF">B5807_09737</name>
</gene>
<dbReference type="EMBL" id="KZ107853">
    <property type="protein sequence ID" value="OSS45857.1"/>
    <property type="molecule type" value="Genomic_DNA"/>
</dbReference>
<sequence>MSWLKKELLVQQIANFSAQLFEIRLCRIGSIRPCHRQSERHVEIYGHGYEVGEIVMPLYFIGDAVKLDIDRGPYNSGRTYLKAFLDILRHINATKLASDDDEDVELGEKMQDICASLTTVIPRYFPHQSDREPTMLYHHDLSLMNILVDAEGNLSSIVDWECVVAVPAYEACELPEFLKGQPYALTDCPPALSANADADSIKYNRENIASYECGRLRGSFLKEMERISPQWMETFRHERVRHDIVLAIKYATQEMTMGPVRGWLGMLARGDVPKTSLTDASRSREALFQADWVIGS</sequence>
<dbReference type="SUPFAM" id="SSF56112">
    <property type="entry name" value="Protein kinase-like (PK-like)"/>
    <property type="match status" value="1"/>
</dbReference>
<dbReference type="InParanoid" id="A0A1Y2LRK5"/>
<protein>
    <submittedName>
        <fullName evidence="1">Uncharacterized protein</fullName>
    </submittedName>
</protein>
<evidence type="ECO:0000313" key="2">
    <source>
        <dbReference type="Proteomes" id="UP000193240"/>
    </source>
</evidence>
<reference evidence="1 2" key="1">
    <citation type="journal article" date="2017" name="Genome Announc.">
        <title>Genome sequence of the saprophytic ascomycete Epicoccum nigrum ICMP 19927 strain isolated from New Zealand.</title>
        <authorList>
            <person name="Fokin M."/>
            <person name="Fleetwood D."/>
            <person name="Weir B.S."/>
            <person name="Villas-Boas S.G."/>
        </authorList>
    </citation>
    <scope>NUCLEOTIDE SEQUENCE [LARGE SCALE GENOMIC DNA]</scope>
    <source>
        <strain evidence="1 2">ICMP 19927</strain>
    </source>
</reference>
<proteinExistence type="predicted"/>
<evidence type="ECO:0000313" key="1">
    <source>
        <dbReference type="EMBL" id="OSS45857.1"/>
    </source>
</evidence>
<organism evidence="1 2">
    <name type="scientific">Epicoccum nigrum</name>
    <name type="common">Soil fungus</name>
    <name type="synonym">Epicoccum purpurascens</name>
    <dbReference type="NCBI Taxonomy" id="105696"/>
    <lineage>
        <taxon>Eukaryota</taxon>
        <taxon>Fungi</taxon>
        <taxon>Dikarya</taxon>
        <taxon>Ascomycota</taxon>
        <taxon>Pezizomycotina</taxon>
        <taxon>Dothideomycetes</taxon>
        <taxon>Pleosporomycetidae</taxon>
        <taxon>Pleosporales</taxon>
        <taxon>Pleosporineae</taxon>
        <taxon>Didymellaceae</taxon>
        <taxon>Epicoccum</taxon>
    </lineage>
</organism>
<dbReference type="OMA" id="METFRHE"/>
<dbReference type="Gene3D" id="3.90.1200.10">
    <property type="match status" value="1"/>
</dbReference>
<dbReference type="STRING" id="105696.A0A1Y2LRK5"/>
<dbReference type="AlphaFoldDB" id="A0A1Y2LRK5"/>
<dbReference type="InterPro" id="IPR051678">
    <property type="entry name" value="AGP_Transferase"/>
</dbReference>
<dbReference type="PANTHER" id="PTHR21310:SF13">
    <property type="entry name" value="AMINOGLYCOSIDE PHOSPHOTRANSFERASE DOMAIN-CONTAINING PROTEIN"/>
    <property type="match status" value="1"/>
</dbReference>
<dbReference type="Proteomes" id="UP000193240">
    <property type="component" value="Unassembled WGS sequence"/>
</dbReference>